<feature type="domain" description="GH84" evidence="6">
    <location>
        <begin position="261"/>
        <end position="540"/>
    </location>
</feature>
<accession>A0A4Y9A9P0</accession>
<evidence type="ECO:0000256" key="2">
    <source>
        <dbReference type="ARBA" id="ARBA00023295"/>
    </source>
</evidence>
<evidence type="ECO:0000256" key="3">
    <source>
        <dbReference type="PROSITE-ProRule" id="PRU01353"/>
    </source>
</evidence>
<dbReference type="InterPro" id="IPR015882">
    <property type="entry name" value="HEX_bac_N"/>
</dbReference>
<keyword evidence="4" id="KW-1133">Transmembrane helix</keyword>
<organism evidence="7 8">
    <name type="scientific">Lentibacillus salicampi</name>
    <dbReference type="NCBI Taxonomy" id="175306"/>
    <lineage>
        <taxon>Bacteria</taxon>
        <taxon>Bacillati</taxon>
        <taxon>Bacillota</taxon>
        <taxon>Bacilli</taxon>
        <taxon>Bacillales</taxon>
        <taxon>Bacillaceae</taxon>
        <taxon>Lentibacillus</taxon>
    </lineage>
</organism>
<comment type="similarity">
    <text evidence="3">Belongs to the glycosyl hydrolase 84 family.</text>
</comment>
<dbReference type="Gene3D" id="1.20.58.460">
    <property type="entry name" value="Hyaluronidase post-catalytic domain-like"/>
    <property type="match status" value="1"/>
</dbReference>
<dbReference type="InterPro" id="IPR051822">
    <property type="entry name" value="Glycosyl_Hydrolase_84"/>
</dbReference>
<dbReference type="Gene3D" id="3.30.379.10">
    <property type="entry name" value="Chitobiase/beta-hexosaminidase domain 2-like"/>
    <property type="match status" value="1"/>
</dbReference>
<keyword evidence="4" id="KW-0812">Transmembrane</keyword>
<feature type="transmembrane region" description="Helical" evidence="4">
    <location>
        <begin position="82"/>
        <end position="102"/>
    </location>
</feature>
<dbReference type="GO" id="GO:0015929">
    <property type="term" value="F:hexosaminidase activity"/>
    <property type="evidence" value="ECO:0007669"/>
    <property type="project" value="UniProtKB-ARBA"/>
</dbReference>
<comment type="caution">
    <text evidence="7">The sequence shown here is derived from an EMBL/GenBank/DDBJ whole genome shotgun (WGS) entry which is preliminary data.</text>
</comment>
<dbReference type="InterPro" id="IPR017853">
    <property type="entry name" value="GH"/>
</dbReference>
<dbReference type="SUPFAM" id="SSF49785">
    <property type="entry name" value="Galactose-binding domain-like"/>
    <property type="match status" value="2"/>
</dbReference>
<dbReference type="InterPro" id="IPR000421">
    <property type="entry name" value="FA58C"/>
</dbReference>
<dbReference type="Gene3D" id="3.20.20.80">
    <property type="entry name" value="Glycosidases"/>
    <property type="match status" value="1"/>
</dbReference>
<keyword evidence="4" id="KW-0472">Membrane</keyword>
<reference evidence="7 8" key="1">
    <citation type="submission" date="2019-03" db="EMBL/GenBank/DDBJ databases">
        <title>Genome sequence of Lentibacillus salicampi ATCC BAA-719.</title>
        <authorList>
            <person name="Maclea K.S."/>
            <person name="Simoes Junior M."/>
        </authorList>
    </citation>
    <scope>NUCLEOTIDE SEQUENCE [LARGE SCALE GENOMIC DNA]</scope>
    <source>
        <strain evidence="7 8">ATCC BAA-719</strain>
    </source>
</reference>
<dbReference type="PANTHER" id="PTHR13170:SF16">
    <property type="entry name" value="PROTEIN O-GLCNACASE"/>
    <property type="match status" value="1"/>
</dbReference>
<dbReference type="GO" id="GO:0005975">
    <property type="term" value="P:carbohydrate metabolic process"/>
    <property type="evidence" value="ECO:0007669"/>
    <property type="project" value="UniProtKB-ARBA"/>
</dbReference>
<dbReference type="Pfam" id="PF02838">
    <property type="entry name" value="Glyco_hydro_20b"/>
    <property type="match status" value="1"/>
</dbReference>
<name>A0A4Y9A9P0_9BACI</name>
<dbReference type="Pfam" id="PF00754">
    <property type="entry name" value="F5_F8_type_C"/>
    <property type="match status" value="2"/>
</dbReference>
<proteinExistence type="inferred from homology"/>
<feature type="active site" description="Proton donor" evidence="3">
    <location>
        <position position="388"/>
    </location>
</feature>
<dbReference type="SUPFAM" id="SSF51445">
    <property type="entry name" value="(Trans)glycosidases"/>
    <property type="match status" value="1"/>
</dbReference>
<protein>
    <recommendedName>
        <fullName evidence="9">Hyaluronidase</fullName>
    </recommendedName>
</protein>
<dbReference type="PANTHER" id="PTHR13170">
    <property type="entry name" value="O-GLCNACASE"/>
    <property type="match status" value="1"/>
</dbReference>
<dbReference type="Pfam" id="PF22888">
    <property type="entry name" value="FIMAH"/>
    <property type="match status" value="1"/>
</dbReference>
<evidence type="ECO:0000313" key="7">
    <source>
        <dbReference type="EMBL" id="TFJ92195.1"/>
    </source>
</evidence>
<dbReference type="SUPFAM" id="SSF140657">
    <property type="entry name" value="Hyaluronidase post-catalytic domain-like"/>
    <property type="match status" value="1"/>
</dbReference>
<dbReference type="SUPFAM" id="SSF55545">
    <property type="entry name" value="beta-N-acetylhexosaminidase-like domain"/>
    <property type="match status" value="1"/>
</dbReference>
<dbReference type="PROSITE" id="PS50022">
    <property type="entry name" value="FA58C_3"/>
    <property type="match status" value="2"/>
</dbReference>
<dbReference type="InterPro" id="IPR011496">
    <property type="entry name" value="O-GlcNAcase_cat"/>
</dbReference>
<dbReference type="InterPro" id="IPR054470">
    <property type="entry name" value="FIMAH_dom"/>
</dbReference>
<dbReference type="OrthoDB" id="9760892at2"/>
<dbReference type="Gene3D" id="2.60.120.260">
    <property type="entry name" value="Galactose-binding domain-like"/>
    <property type="match status" value="2"/>
</dbReference>
<evidence type="ECO:0000313" key="8">
    <source>
        <dbReference type="Proteomes" id="UP000298484"/>
    </source>
</evidence>
<evidence type="ECO:0008006" key="9">
    <source>
        <dbReference type="Google" id="ProtNLM"/>
    </source>
</evidence>
<dbReference type="GO" id="GO:1901135">
    <property type="term" value="P:carbohydrate derivative metabolic process"/>
    <property type="evidence" value="ECO:0007669"/>
    <property type="project" value="UniProtKB-ARBA"/>
</dbReference>
<keyword evidence="8" id="KW-1185">Reference proteome</keyword>
<dbReference type="Proteomes" id="UP000298484">
    <property type="component" value="Unassembled WGS sequence"/>
</dbReference>
<feature type="domain" description="F5/8 type C" evidence="5">
    <location>
        <begin position="984"/>
        <end position="1156"/>
    </location>
</feature>
<feature type="domain" description="F5/8 type C" evidence="5">
    <location>
        <begin position="823"/>
        <end position="923"/>
    </location>
</feature>
<keyword evidence="2 3" id="KW-0326">Glycosidase</keyword>
<evidence type="ECO:0000256" key="1">
    <source>
        <dbReference type="ARBA" id="ARBA00022801"/>
    </source>
</evidence>
<keyword evidence="1 3" id="KW-0378">Hydrolase</keyword>
<dbReference type="EMBL" id="SRHY01000027">
    <property type="protein sequence ID" value="TFJ92195.1"/>
    <property type="molecule type" value="Genomic_DNA"/>
</dbReference>
<dbReference type="InterPro" id="IPR029018">
    <property type="entry name" value="Hex-like_dom2"/>
</dbReference>
<dbReference type="PROSITE" id="PS52009">
    <property type="entry name" value="GH84"/>
    <property type="match status" value="1"/>
</dbReference>
<evidence type="ECO:0000256" key="4">
    <source>
        <dbReference type="SAM" id="Phobius"/>
    </source>
</evidence>
<evidence type="ECO:0000259" key="5">
    <source>
        <dbReference type="PROSITE" id="PS50022"/>
    </source>
</evidence>
<dbReference type="Pfam" id="PF07555">
    <property type="entry name" value="NAGidase"/>
    <property type="match status" value="1"/>
</dbReference>
<gene>
    <name evidence="7" type="ORF">E4U82_13550</name>
</gene>
<dbReference type="InterPro" id="IPR008979">
    <property type="entry name" value="Galactose-bd-like_sf"/>
</dbReference>
<sequence length="1375" mass="155169">MRSILSMYAGTIRKTRGQPVFCSRFPIWPVRAFTALGLNLELNNPTSNDRRRCSGNSYSRIFYVNNLDKNVKGRDKKMKKRLGFSLTIIAVMLLSTVSSGFVPAVSAEGKSPVKEYEIYPTPHTVEYDNGMLSLNKGVQVIYDDTIDDVTKGKVEKIFTDNGMEAPPVVEEPSNDKINLMVGTNGSDGPVDDYAAENMDSQGMDFDKIDAYQLDIKDNNIVILGKDTDASYYGVVTLGAILEQSPQKVIRNMRVKDFANTEVRGFIEGYYGIPWSNEDRKSLMKFGGNFKMNSYVFAPKDDPYHRENWEELYPEDKLKELEELAEVGKETKTQFIWTISPLGDVADLAREEGEDAAMAVLEENTDKLLAKFDQLYEAGVRQFGVNGDDVGSLPHEYVVQMMNAISEWADEKGDVRDTLFTPASYNSGWAWNPEELNAYEEGFDEDIHIFWTGSTTAAPVTQNTVDVFKNKSNDGTERRDPLFWLNWPVNDVDMQRVFLGKGEMLETGIENLAGVVTNPMQEAEASKIALFAIADYTWNTVDFNAQRSWEDSFQYIEPDAAEELHELAKHMSDADPDGLKLSESEDIKELLNAITEKLDNGGSLKEIAPEAMDEFQKIADAADEFMAKTNNENLKEELAPFVKALRDMVRTDMKFVEAAIAVEAGNEEEAWNTLMKAAALRQQSLNYDRPLIDGTMKVKPAQKRLQPFTDHLEEKVTQNVEKMLDVNVSESEASVFTNVADYQDLSITEKLAVTTINEPADVELERNEYVGLKLSRIKDLSNIGATEVDGLSLEASLNGIEWETVEDSDKPADARYVRLINKTSDPIEFRMDQFKVASNEIKPKSVKDKNVELHGSEAFNVLDGDLSTYTWFAEAQKKGQYITYHLGQKIDLDRLKVYVQKNEGDFPRHAVIESSLNGREWNTVMALGNQDGPNKGEESDEDHIEDVFPKVEDDYRTKEVTDINQEAKFLRFKVTRTKEGTGNWLRMQEIQINGGTFLPEEVTGPTMEDKNVELHETSLPLNVLDGDLSTYIWFAKRQTKGQFMTYNLGKKIDLNRLKVYVQKNEGDFPRHAVIESSLDGNKWNEVMTLGNQDGPNKGEESGEDNIEEVFPKVEDDYRTKEVTDIDQEARFLRLKVTRTKQGTGNWLRMQEIQINGDKFLREVNDPTITTTSEVNMGNNVGNIADGNLSTPFKPANEQAGEVVYHIGEAGKDVTGITLMEDSANVSNSKVSVRTLNGWKELGTTEAGYTFFDVADMNAILDLKIKWTDGNPPALYEVKIDKTEDKGNVESTIKAMKSLVEQFADEGKIENDRDARLLQTHLTSLDHYVKKDSLEKAAKHMDGLKQFVEKYQEEGQMDSKSAETLIRHAEILIQKWQ</sequence>
<evidence type="ECO:0000259" key="6">
    <source>
        <dbReference type="PROSITE" id="PS52009"/>
    </source>
</evidence>